<accession>A0A3N1HSZ1</accession>
<evidence type="ECO:0000256" key="2">
    <source>
        <dbReference type="ARBA" id="ARBA00044777"/>
    </source>
</evidence>
<dbReference type="PANTHER" id="PTHR33969:SF2">
    <property type="entry name" value="SEGREGATION AND CONDENSATION PROTEIN A"/>
    <property type="match status" value="1"/>
</dbReference>
<gene>
    <name evidence="4" type="ORF">EDC03_0226</name>
</gene>
<dbReference type="PANTHER" id="PTHR33969">
    <property type="entry name" value="SEGREGATION AND CONDENSATION PROTEIN A"/>
    <property type="match status" value="1"/>
</dbReference>
<comment type="caution">
    <text evidence="4">The sequence shown here is derived from an EMBL/GenBank/DDBJ whole genome shotgun (WGS) entry which is preliminary data.</text>
</comment>
<dbReference type="FunCoup" id="A0A3N1HSZ1">
    <property type="interactions" value="53"/>
</dbReference>
<evidence type="ECO:0000313" key="5">
    <source>
        <dbReference type="Proteomes" id="UP000276232"/>
    </source>
</evidence>
<evidence type="ECO:0000256" key="1">
    <source>
        <dbReference type="ARBA" id="ARBA00022829"/>
    </source>
</evidence>
<feature type="compositionally biased region" description="Basic and acidic residues" evidence="3">
    <location>
        <begin position="88"/>
        <end position="100"/>
    </location>
</feature>
<dbReference type="Gene3D" id="6.10.250.2410">
    <property type="match status" value="1"/>
</dbReference>
<organism evidence="4 5">
    <name type="scientific">Pseudokineococcus lusitanus</name>
    <dbReference type="NCBI Taxonomy" id="763993"/>
    <lineage>
        <taxon>Bacteria</taxon>
        <taxon>Bacillati</taxon>
        <taxon>Actinomycetota</taxon>
        <taxon>Actinomycetes</taxon>
        <taxon>Kineosporiales</taxon>
        <taxon>Kineosporiaceae</taxon>
        <taxon>Pseudokineococcus</taxon>
    </lineage>
</organism>
<evidence type="ECO:0000313" key="4">
    <source>
        <dbReference type="EMBL" id="ROP45621.1"/>
    </source>
</evidence>
<dbReference type="InterPro" id="IPR003768">
    <property type="entry name" value="ScpA"/>
</dbReference>
<sequence length="339" mass="35732">MDAAPPDVPAVPPAGGAPDVAPGPAAAAPVPSSRRPGGRQRPFEVHLPVFTGPFDLLLQLISRHRLDVTEVALAAVTDEFVAHLRAASEHRGADGDERPGGTDGEDGEWDLGQASEFLVVAATLLDLKAARLLPQAQVEDEEDLALLEARDLLFARLLQYRAYKEVSGVLAERLERFGGRVARAAPLEPALAGLLPELVWRTSPEQLAALAARALSGQRRPGPPEVDLAHLHDAGVSVREEALVVARRLRRAGAATFRELTADAGSRLVVVARFLALLELYRDGVLGLDQADALGELTVRWARATAADGADEEPGGAQDEAVLEALVGGVAEPGEDAAP</sequence>
<dbReference type="InParanoid" id="A0A3N1HSZ1"/>
<evidence type="ECO:0000256" key="3">
    <source>
        <dbReference type="SAM" id="MobiDB-lite"/>
    </source>
</evidence>
<dbReference type="Pfam" id="PF02616">
    <property type="entry name" value="SMC_ScpA"/>
    <property type="match status" value="1"/>
</dbReference>
<feature type="region of interest" description="Disordered" evidence="3">
    <location>
        <begin position="88"/>
        <end position="108"/>
    </location>
</feature>
<keyword evidence="5" id="KW-1185">Reference proteome</keyword>
<dbReference type="GO" id="GO:0007059">
    <property type="term" value="P:chromosome segregation"/>
    <property type="evidence" value="ECO:0007669"/>
    <property type="project" value="UniProtKB-KW"/>
</dbReference>
<keyword evidence="1" id="KW-0159">Chromosome partition</keyword>
<feature type="compositionally biased region" description="Pro residues" evidence="3">
    <location>
        <begin position="1"/>
        <end position="12"/>
    </location>
</feature>
<feature type="region of interest" description="Disordered" evidence="3">
    <location>
        <begin position="1"/>
        <end position="40"/>
    </location>
</feature>
<dbReference type="EMBL" id="RJKN01000001">
    <property type="protein sequence ID" value="ROP45621.1"/>
    <property type="molecule type" value="Genomic_DNA"/>
</dbReference>
<dbReference type="Proteomes" id="UP000276232">
    <property type="component" value="Unassembled WGS sequence"/>
</dbReference>
<dbReference type="AlphaFoldDB" id="A0A3N1HSZ1"/>
<feature type="compositionally biased region" description="Low complexity" evidence="3">
    <location>
        <begin position="13"/>
        <end position="35"/>
    </location>
</feature>
<protein>
    <recommendedName>
        <fullName evidence="2">Segregation and condensation protein A</fullName>
    </recommendedName>
</protein>
<reference evidence="4 5" key="1">
    <citation type="journal article" date="2015" name="Stand. Genomic Sci.">
        <title>Genomic Encyclopedia of Bacterial and Archaeal Type Strains, Phase III: the genomes of soil and plant-associated and newly described type strains.</title>
        <authorList>
            <person name="Whitman W.B."/>
            <person name="Woyke T."/>
            <person name="Klenk H.P."/>
            <person name="Zhou Y."/>
            <person name="Lilburn T.G."/>
            <person name="Beck B.J."/>
            <person name="De Vos P."/>
            <person name="Vandamme P."/>
            <person name="Eisen J.A."/>
            <person name="Garrity G."/>
            <person name="Hugenholtz P."/>
            <person name="Kyrpides N.C."/>
        </authorList>
    </citation>
    <scope>NUCLEOTIDE SEQUENCE [LARGE SCALE GENOMIC DNA]</scope>
    <source>
        <strain evidence="4 5">CECT 7306</strain>
    </source>
</reference>
<proteinExistence type="predicted"/>
<dbReference type="RefSeq" id="WP_241966954.1">
    <property type="nucleotide sequence ID" value="NZ_RJKN01000001.1"/>
</dbReference>
<name>A0A3N1HSZ1_9ACTN</name>